<dbReference type="EMBL" id="JARYMX010000003">
    <property type="protein sequence ID" value="KAJ9559307.1"/>
    <property type="molecule type" value="Genomic_DNA"/>
</dbReference>
<reference evidence="1" key="1">
    <citation type="submission" date="2023-03" db="EMBL/GenBank/DDBJ databases">
        <title>Chromosome-scale reference genome and RAD-based genetic map of yellow starthistle (Centaurea solstitialis) reveal putative structural variation and QTLs associated with invader traits.</title>
        <authorList>
            <person name="Reatini B."/>
            <person name="Cang F.A."/>
            <person name="Jiang Q."/>
            <person name="Mckibben M.T.W."/>
            <person name="Barker M.S."/>
            <person name="Rieseberg L.H."/>
            <person name="Dlugosch K.M."/>
        </authorList>
    </citation>
    <scope>NUCLEOTIDE SEQUENCE</scope>
    <source>
        <strain evidence="1">CAN-66</strain>
        <tissue evidence="1">Leaf</tissue>
    </source>
</reference>
<comment type="caution">
    <text evidence="1">The sequence shown here is derived from an EMBL/GenBank/DDBJ whole genome shotgun (WGS) entry which is preliminary data.</text>
</comment>
<evidence type="ECO:0000313" key="2">
    <source>
        <dbReference type="Proteomes" id="UP001172457"/>
    </source>
</evidence>
<dbReference type="AlphaFoldDB" id="A0AA38WFX5"/>
<organism evidence="1 2">
    <name type="scientific">Centaurea solstitialis</name>
    <name type="common">yellow star-thistle</name>
    <dbReference type="NCBI Taxonomy" id="347529"/>
    <lineage>
        <taxon>Eukaryota</taxon>
        <taxon>Viridiplantae</taxon>
        <taxon>Streptophyta</taxon>
        <taxon>Embryophyta</taxon>
        <taxon>Tracheophyta</taxon>
        <taxon>Spermatophyta</taxon>
        <taxon>Magnoliopsida</taxon>
        <taxon>eudicotyledons</taxon>
        <taxon>Gunneridae</taxon>
        <taxon>Pentapetalae</taxon>
        <taxon>asterids</taxon>
        <taxon>campanulids</taxon>
        <taxon>Asterales</taxon>
        <taxon>Asteraceae</taxon>
        <taxon>Carduoideae</taxon>
        <taxon>Cardueae</taxon>
        <taxon>Centaureinae</taxon>
        <taxon>Centaurea</taxon>
    </lineage>
</organism>
<protein>
    <submittedName>
        <fullName evidence="1">Uncharacterized protein</fullName>
    </submittedName>
</protein>
<evidence type="ECO:0000313" key="1">
    <source>
        <dbReference type="EMBL" id="KAJ9559307.1"/>
    </source>
</evidence>
<gene>
    <name evidence="1" type="ORF">OSB04_013921</name>
</gene>
<accession>A0AA38WFX5</accession>
<dbReference type="Proteomes" id="UP001172457">
    <property type="component" value="Chromosome 3"/>
</dbReference>
<dbReference type="InterPro" id="IPR032675">
    <property type="entry name" value="LRR_dom_sf"/>
</dbReference>
<proteinExistence type="predicted"/>
<dbReference type="Gene3D" id="3.80.10.10">
    <property type="entry name" value="Ribonuclease Inhibitor"/>
    <property type="match status" value="1"/>
</dbReference>
<keyword evidence="2" id="KW-1185">Reference proteome</keyword>
<feature type="non-terminal residue" evidence="1">
    <location>
        <position position="105"/>
    </location>
</feature>
<name>A0AA38WFX5_9ASTR</name>
<sequence>MKYMLDSLVTRLAANGVRASDLKRLDGKFAGEELGVPRGCLFKSVSTMTNFLVYKNCTYVLFHCLKLVSLPGNLPKLTELCICDCSRVQCLPDGLTELTSLSIRK</sequence>